<dbReference type="SUPFAM" id="SSF56322">
    <property type="entry name" value="ADC synthase"/>
    <property type="match status" value="1"/>
</dbReference>
<comment type="cofactor">
    <cofactor evidence="5">
        <name>Mg(2+)</name>
        <dbReference type="ChEBI" id="CHEBI:18420"/>
    </cofactor>
</comment>
<dbReference type="InterPro" id="IPR004561">
    <property type="entry name" value="IsoChor_synthase"/>
</dbReference>
<sequence length="431" mass="48157">MSLFHQAITHLIQRVKTARYDQKRLVYHFQTTPVAGCLDWMDAQSLFPKFYWQSRNANEEVVALGQISTFSDSIDIDSLDKEQRVWGGSPFDAECIALQPHFFILPLIELIREGQNWSVAVNLNQNRQDIINRLQALIVDAVPIQSLSSRITGLNHYPDKAEWSQLVNNVLSGIDRHDFKKVVLARKTVLQFTGSVTAAQLLKSSCVANGNSFHFLFAMDDSCSFIGSSPERLYVKNERHLCTEALAGTVGRGESSSKDMALANWLCLDGKNINENSLVVDDIVERLTPYTVHIELDKEPHLLKLRKVQHLKRNVSAYLKHDTSAVDILHALKPTAAVAGLPRKESMAFIQRHESFKRGWYAGALGFIGHRHAEFCVTIRSAVVKKNGIELFSGAGIVAGSVASNEWDELDKKMSTLLSLLDTSAELEVAS</sequence>
<feature type="domain" description="Chorismate-utilising enzyme C-terminal" evidence="6">
    <location>
        <begin position="160"/>
        <end position="413"/>
    </location>
</feature>
<comment type="pathway">
    <text evidence="5">Quinol/quinone metabolism; 1,4-dihydroxy-2-naphthoate biosynthesis; 1,4-dihydroxy-2-naphthoate from chorismate: step 1/7.</text>
</comment>
<dbReference type="PANTHER" id="PTHR47253">
    <property type="match status" value="1"/>
</dbReference>
<dbReference type="InterPro" id="IPR044250">
    <property type="entry name" value="MenF-like"/>
</dbReference>
<comment type="similarity">
    <text evidence="2 5">Belongs to the isochorismate synthase family.</text>
</comment>
<dbReference type="EC" id="5.4.4.2" evidence="5"/>
<evidence type="ECO:0000313" key="8">
    <source>
        <dbReference type="Proteomes" id="UP001157138"/>
    </source>
</evidence>
<feature type="active site" description="Proton acceptor" evidence="5">
    <location>
        <position position="181"/>
    </location>
</feature>
<evidence type="ECO:0000256" key="2">
    <source>
        <dbReference type="ARBA" id="ARBA00005297"/>
    </source>
</evidence>
<evidence type="ECO:0000256" key="3">
    <source>
        <dbReference type="ARBA" id="ARBA00022842"/>
    </source>
</evidence>
<keyword evidence="5" id="KW-0474">Menaquinone biosynthesis</keyword>
<evidence type="ECO:0000256" key="4">
    <source>
        <dbReference type="ARBA" id="ARBA00023235"/>
    </source>
</evidence>
<dbReference type="InterPro" id="IPR034681">
    <property type="entry name" value="MenF"/>
</dbReference>
<dbReference type="Pfam" id="PF00425">
    <property type="entry name" value="Chorismate_bind"/>
    <property type="match status" value="1"/>
</dbReference>
<evidence type="ECO:0000256" key="5">
    <source>
        <dbReference type="HAMAP-Rule" id="MF_01935"/>
    </source>
</evidence>
<name>A0ABQ6EY27_9VIBR</name>
<evidence type="ECO:0000256" key="1">
    <source>
        <dbReference type="ARBA" id="ARBA00000799"/>
    </source>
</evidence>
<evidence type="ECO:0000259" key="6">
    <source>
        <dbReference type="Pfam" id="PF00425"/>
    </source>
</evidence>
<keyword evidence="5" id="KW-0479">Metal-binding</keyword>
<evidence type="ECO:0000313" key="7">
    <source>
        <dbReference type="EMBL" id="GLT17927.1"/>
    </source>
</evidence>
<reference evidence="8" key="1">
    <citation type="journal article" date="2019" name="Int. J. Syst. Evol. Microbiol.">
        <title>The Global Catalogue of Microorganisms (GCM) 10K type strain sequencing project: providing services to taxonomists for standard genome sequencing and annotation.</title>
        <authorList>
            <consortium name="The Broad Institute Genomics Platform"/>
            <consortium name="The Broad Institute Genome Sequencing Center for Infectious Disease"/>
            <person name="Wu L."/>
            <person name="Ma J."/>
        </authorList>
    </citation>
    <scope>NUCLEOTIDE SEQUENCE [LARGE SCALE GENOMIC DNA]</scope>
    <source>
        <strain evidence="8">NBRC 108723</strain>
    </source>
</reference>
<keyword evidence="4 5" id="KW-0413">Isomerase</keyword>
<dbReference type="EMBL" id="BSPW01000029">
    <property type="protein sequence ID" value="GLT17927.1"/>
    <property type="molecule type" value="Genomic_DNA"/>
</dbReference>
<feature type="active site" description="Proton donor" evidence="5">
    <location>
        <position position="231"/>
    </location>
</feature>
<dbReference type="NCBIfam" id="TIGR00543">
    <property type="entry name" value="isochor_syn"/>
    <property type="match status" value="1"/>
</dbReference>
<feature type="binding site" evidence="5">
    <location>
        <position position="275"/>
    </location>
    <ligand>
        <name>Mg(2+)</name>
        <dbReference type="ChEBI" id="CHEBI:18420"/>
    </ligand>
</feature>
<feature type="binding site" evidence="5">
    <location>
        <position position="409"/>
    </location>
    <ligand>
        <name>Mg(2+)</name>
        <dbReference type="ChEBI" id="CHEBI:18420"/>
    </ligand>
</feature>
<comment type="caution">
    <text evidence="7">The sequence shown here is derived from an EMBL/GenBank/DDBJ whole genome shotgun (WGS) entry which is preliminary data.</text>
</comment>
<dbReference type="Proteomes" id="UP001157138">
    <property type="component" value="Unassembled WGS sequence"/>
</dbReference>
<dbReference type="Gene3D" id="3.60.120.10">
    <property type="entry name" value="Anthranilate synthase"/>
    <property type="match status" value="1"/>
</dbReference>
<protein>
    <recommendedName>
        <fullName evidence="5">Isochorismate synthase MenF</fullName>
        <ecNumber evidence="5">5.4.4.2</ecNumber>
    </recommendedName>
    <alternativeName>
        <fullName evidence="5">Isochorismate mutase</fullName>
    </alternativeName>
</protein>
<comment type="pathway">
    <text evidence="5">Quinol/quinone metabolism; menaquinone biosynthesis.</text>
</comment>
<keyword evidence="3 5" id="KW-0460">Magnesium</keyword>
<accession>A0ABQ6EY27</accession>
<organism evidence="7 8">
    <name type="scientific">Vibrio zhanjiangensis</name>
    <dbReference type="NCBI Taxonomy" id="1046128"/>
    <lineage>
        <taxon>Bacteria</taxon>
        <taxon>Pseudomonadati</taxon>
        <taxon>Pseudomonadota</taxon>
        <taxon>Gammaproteobacteria</taxon>
        <taxon>Vibrionales</taxon>
        <taxon>Vibrionaceae</taxon>
        <taxon>Vibrio</taxon>
    </lineage>
</organism>
<comment type="catalytic activity">
    <reaction evidence="1 5">
        <text>chorismate = isochorismate</text>
        <dbReference type="Rhea" id="RHEA:18985"/>
        <dbReference type="ChEBI" id="CHEBI:29748"/>
        <dbReference type="ChEBI" id="CHEBI:29780"/>
        <dbReference type="EC" id="5.4.4.2"/>
    </reaction>
</comment>
<gene>
    <name evidence="5" type="primary">menF</name>
    <name evidence="7" type="ORF">GCM10007938_17050</name>
</gene>
<proteinExistence type="inferred from homology"/>
<dbReference type="InterPro" id="IPR015890">
    <property type="entry name" value="Chorismate_C"/>
</dbReference>
<dbReference type="PANTHER" id="PTHR47253:SF4">
    <property type="entry name" value="ISOCHORISMATE SYNTHASE 2, CHLOROPLASTIC"/>
    <property type="match status" value="1"/>
</dbReference>
<keyword evidence="8" id="KW-1185">Reference proteome</keyword>
<dbReference type="HAMAP" id="MF_01935">
    <property type="entry name" value="MenF"/>
    <property type="match status" value="1"/>
</dbReference>
<comment type="function">
    <text evidence="5">Catalyzes the conversion of chorismate to isochorismate.</text>
</comment>
<dbReference type="InterPro" id="IPR005801">
    <property type="entry name" value="ADC_synthase"/>
</dbReference>
<dbReference type="RefSeq" id="WP_284191873.1">
    <property type="nucleotide sequence ID" value="NZ_BSPW01000029.1"/>
</dbReference>